<dbReference type="KEGG" id="samy:DB32_008345"/>
<organism evidence="3 4">
    <name type="scientific">Sandaracinus amylolyticus</name>
    <dbReference type="NCBI Taxonomy" id="927083"/>
    <lineage>
        <taxon>Bacteria</taxon>
        <taxon>Pseudomonadati</taxon>
        <taxon>Myxococcota</taxon>
        <taxon>Polyangia</taxon>
        <taxon>Polyangiales</taxon>
        <taxon>Sandaracinaceae</taxon>
        <taxon>Sandaracinus</taxon>
    </lineage>
</organism>
<dbReference type="GO" id="GO:0006631">
    <property type="term" value="P:fatty acid metabolic process"/>
    <property type="evidence" value="ECO:0007669"/>
    <property type="project" value="TreeGrafter"/>
</dbReference>
<comment type="similarity">
    <text evidence="1">Belongs to the ATP-dependent AMP-binding enzyme family.</text>
</comment>
<protein>
    <submittedName>
        <fullName evidence="3">Acyl-CoA synthetase, AMP-(Fatty) acid ligase / (3R)-hydroxymyristoyl-[ACP] dehydratase</fullName>
    </submittedName>
</protein>
<feature type="domain" description="AMP-dependent synthetase/ligase" evidence="2">
    <location>
        <begin position="50"/>
        <end position="319"/>
    </location>
</feature>
<reference evidence="3 4" key="1">
    <citation type="submission" date="2015-03" db="EMBL/GenBank/DDBJ databases">
        <title>Genome assembly of Sandaracinus amylolyticus DSM 53668.</title>
        <authorList>
            <person name="Sharma G."/>
            <person name="Subramanian S."/>
        </authorList>
    </citation>
    <scope>NUCLEOTIDE SEQUENCE [LARGE SCALE GENOMIC DNA]</scope>
    <source>
        <strain evidence="3 4">DSM 53668</strain>
    </source>
</reference>
<evidence type="ECO:0000313" key="3">
    <source>
        <dbReference type="EMBL" id="AKF11196.1"/>
    </source>
</evidence>
<dbReference type="Proteomes" id="UP000034883">
    <property type="component" value="Chromosome"/>
</dbReference>
<dbReference type="PANTHER" id="PTHR43201">
    <property type="entry name" value="ACYL-COA SYNTHETASE"/>
    <property type="match status" value="1"/>
</dbReference>
<dbReference type="STRING" id="927083.DB32_008345"/>
<dbReference type="Gene3D" id="3.40.50.12780">
    <property type="entry name" value="N-terminal domain of ligase-like"/>
    <property type="match status" value="1"/>
</dbReference>
<dbReference type="Pfam" id="PF00501">
    <property type="entry name" value="AMP-binding"/>
    <property type="match status" value="1"/>
</dbReference>
<evidence type="ECO:0000256" key="1">
    <source>
        <dbReference type="ARBA" id="ARBA00006432"/>
    </source>
</evidence>
<accession>A0A0F6WA27</accession>
<name>A0A0F6WA27_9BACT</name>
<dbReference type="PANTHER" id="PTHR43201:SF8">
    <property type="entry name" value="ACYL-COA SYNTHETASE FAMILY MEMBER 3"/>
    <property type="match status" value="1"/>
</dbReference>
<dbReference type="Gene3D" id="3.30.300.30">
    <property type="match status" value="1"/>
</dbReference>
<dbReference type="InterPro" id="IPR042099">
    <property type="entry name" value="ANL_N_sf"/>
</dbReference>
<dbReference type="InterPro" id="IPR000873">
    <property type="entry name" value="AMP-dep_synth/lig_dom"/>
</dbReference>
<evidence type="ECO:0000313" key="4">
    <source>
        <dbReference type="Proteomes" id="UP000034883"/>
    </source>
</evidence>
<dbReference type="CDD" id="cd04433">
    <property type="entry name" value="AFD_class_I"/>
    <property type="match status" value="1"/>
</dbReference>
<dbReference type="SUPFAM" id="SSF56801">
    <property type="entry name" value="Acetyl-CoA synthetase-like"/>
    <property type="match status" value="1"/>
</dbReference>
<sequence length="476" mass="51139">MPMRRRACGHVARRARLLWFARPVTHSLPALLGRHQAHDPVTTGPEPRSAARFWADVRAIAAHLPELGRGDRGGRSELVLVCHDRYLFAASMLAAWERGYVVALPPNAQPAMVTALRKSGTVQTVLHDVDDMAGLDVRAIVASRPEPNGEVYAPPAPLASDRRIVVVYTSGTTGAPTACPKTAGQLVGEARTLARTFAIGRGDRVLATVPPHHIYGLLFGVLVPLVSGASFARETVLHAEPLAELIARDQTRVLVSVPAHLRALRVLEPGRIEGVARVFSSGAPLPADTSEDLRERFGWSVTEVLGSSETGGIAWRDRAGAPWTPLEGVKVREGEGGRMLIDSPFLDPGVSRPYVGGDRVAVLDEGRFHHLGRVDGVLKVGSTRVSIAELEARLLAIPGVSDAAALAIEVGGARGWESWAAVVAPDHTAQTIRAALLPWLDPVVIPRRIRIVDALPRDPGTGKLRRESLRALFQSE</sequence>
<dbReference type="EMBL" id="CP011125">
    <property type="protein sequence ID" value="AKF11196.1"/>
    <property type="molecule type" value="Genomic_DNA"/>
</dbReference>
<dbReference type="GO" id="GO:0031956">
    <property type="term" value="F:medium-chain fatty acid-CoA ligase activity"/>
    <property type="evidence" value="ECO:0007669"/>
    <property type="project" value="TreeGrafter"/>
</dbReference>
<evidence type="ECO:0000259" key="2">
    <source>
        <dbReference type="Pfam" id="PF00501"/>
    </source>
</evidence>
<keyword evidence="4" id="KW-1185">Reference proteome</keyword>
<dbReference type="AlphaFoldDB" id="A0A0F6WA27"/>
<keyword evidence="3" id="KW-0436">Ligase</keyword>
<proteinExistence type="inferred from homology"/>
<gene>
    <name evidence="3" type="ORF">DB32_008345</name>
</gene>
<dbReference type="InterPro" id="IPR045851">
    <property type="entry name" value="AMP-bd_C_sf"/>
</dbReference>